<dbReference type="GO" id="GO:0006896">
    <property type="term" value="P:Golgi to vacuole transport"/>
    <property type="evidence" value="ECO:0007669"/>
    <property type="project" value="TreeGrafter"/>
</dbReference>
<dbReference type="GO" id="GO:0000938">
    <property type="term" value="C:GARP complex"/>
    <property type="evidence" value="ECO:0007669"/>
    <property type="project" value="InterPro"/>
</dbReference>
<feature type="region of interest" description="Disordered" evidence="7">
    <location>
        <begin position="388"/>
        <end position="430"/>
    </location>
</feature>
<evidence type="ECO:0000256" key="3">
    <source>
        <dbReference type="ARBA" id="ARBA00022448"/>
    </source>
</evidence>
<dbReference type="GO" id="GO:0015031">
    <property type="term" value="P:protein transport"/>
    <property type="evidence" value="ECO:0007669"/>
    <property type="project" value="UniProtKB-KW"/>
</dbReference>
<dbReference type="AlphaFoldDB" id="A0A409YAF1"/>
<dbReference type="GO" id="GO:0042147">
    <property type="term" value="P:retrograde transport, endosome to Golgi"/>
    <property type="evidence" value="ECO:0007669"/>
    <property type="project" value="InterPro"/>
</dbReference>
<dbReference type="PANTHER" id="PTHR12965:SF0">
    <property type="entry name" value="VACUOLAR PROTEIN SORTING-ASSOCIATED PROTEIN 54"/>
    <property type="match status" value="1"/>
</dbReference>
<feature type="compositionally biased region" description="Polar residues" evidence="7">
    <location>
        <begin position="1101"/>
        <end position="1117"/>
    </location>
</feature>
<evidence type="ECO:0000256" key="2">
    <source>
        <dbReference type="ARBA" id="ARBA00009150"/>
    </source>
</evidence>
<feature type="compositionally biased region" description="Pro residues" evidence="7">
    <location>
        <begin position="1067"/>
        <end position="1085"/>
    </location>
</feature>
<feature type="compositionally biased region" description="Basic residues" evidence="7">
    <location>
        <begin position="100"/>
        <end position="111"/>
    </location>
</feature>
<feature type="compositionally biased region" description="Polar residues" evidence="7">
    <location>
        <begin position="1148"/>
        <end position="1160"/>
    </location>
</feature>
<feature type="compositionally biased region" description="Low complexity" evidence="7">
    <location>
        <begin position="1"/>
        <end position="15"/>
    </location>
</feature>
<proteinExistence type="inferred from homology"/>
<dbReference type="GO" id="GO:0019905">
    <property type="term" value="F:syntaxin binding"/>
    <property type="evidence" value="ECO:0007669"/>
    <property type="project" value="TreeGrafter"/>
</dbReference>
<dbReference type="InterPro" id="IPR012501">
    <property type="entry name" value="Vps54_C"/>
</dbReference>
<accession>A0A409YAF1</accession>
<keyword evidence="6" id="KW-0175">Coiled coil</keyword>
<evidence type="ECO:0000256" key="4">
    <source>
        <dbReference type="ARBA" id="ARBA00022927"/>
    </source>
</evidence>
<dbReference type="OrthoDB" id="10259024at2759"/>
<feature type="region of interest" description="Disordered" evidence="7">
    <location>
        <begin position="100"/>
        <end position="122"/>
    </location>
</feature>
<keyword evidence="5" id="KW-0333">Golgi apparatus</keyword>
<evidence type="ECO:0000256" key="1">
    <source>
        <dbReference type="ARBA" id="ARBA00004601"/>
    </source>
</evidence>
<comment type="similarity">
    <text evidence="2">Belongs to the VPS54 family.</text>
</comment>
<feature type="compositionally biased region" description="Polar residues" evidence="7">
    <location>
        <begin position="1014"/>
        <end position="1023"/>
    </location>
</feature>
<feature type="region of interest" description="Disordered" evidence="7">
    <location>
        <begin position="1014"/>
        <end position="1160"/>
    </location>
</feature>
<protein>
    <recommendedName>
        <fullName evidence="8">Vacuolar protein sorting-associated protein 54 C-terminal domain-containing protein</fullName>
    </recommendedName>
</protein>
<dbReference type="Proteomes" id="UP000284706">
    <property type="component" value="Unassembled WGS sequence"/>
</dbReference>
<keyword evidence="4" id="KW-0653">Protein transport</keyword>
<feature type="compositionally biased region" description="Polar residues" evidence="7">
    <location>
        <begin position="160"/>
        <end position="169"/>
    </location>
</feature>
<evidence type="ECO:0000313" key="10">
    <source>
        <dbReference type="Proteomes" id="UP000284706"/>
    </source>
</evidence>
<feature type="region of interest" description="Disordered" evidence="7">
    <location>
        <begin position="1"/>
        <end position="64"/>
    </location>
</feature>
<dbReference type="InParanoid" id="A0A409YAF1"/>
<dbReference type="PANTHER" id="PTHR12965">
    <property type="entry name" value="VACUOLAR PROTEIN SORTING 54"/>
    <property type="match status" value="1"/>
</dbReference>
<sequence>MSDASSVPSRVASPVNHAAQDQLPIARPYRFTWDPASRRPGPESVSGTTEGRGGDDFGAAPHPFTFLNPSTTSLALGTLPSEWSSSRTGFHAISTVLNNPHRRQAPPKPHSHLPPVPPADLPRVRRKDFEPYLKAIAPEWERFEYNSKLNEERQARLEDNQWTPRNSMSGDEPSTPGRKTSLSVQGKNIPPLDSVPSVFFQKEFNLGDPKTFAIVTEQDPAVALLAADDDPSADPLSSQRSLPLLEKFSHYADTVEQHLVREISIRSTSFFAALTNLHDLQSESERCLDRIGKLRTQLQEVDNKGAKRGLEMVRKESKMANLSRVRDGVKMITGVVEMTGVAKSLVNAGQWGEALGVVEELERLWEAHAPSAAADGAAGLKTALQNGNGAAHISSSTSLPPTPEEDAEDGPTTPKGPLEKRPSKNPPPVSLSALQAFSALPSHLRTLTMEIAASLSNEFVLILRNDLDMRIDSDGKPNPDADQALKDRLKPILLNLVRTKGLKEGVLSWREVVLIEIRGLIKKVLPAFGTDEDDTSSDSRAELANHLRSMSQSDFVTLIQKIYRSLLNGIEGLQAQGTAIVDVLTALGSQLQQRLTDIPALEEDLEDIVSSCAELANTQAAKVISFRAEQHAALELAEFLTFFNDSWSFVIRCETIARRMIVGLRGTVVGQAKLFLQSFHQTRLTRSAKLVEDELWAPAEVTPGLQHITNIIVDSAVRDPPELIIKADDAIFSPLTGNFPSQGPDSAASFVVPESAANITPALIPTFPNSLKSTNGPPAASTKHLRIEERTYYAVSATAEVLQLLLDYLRVVVNLSMLTTDAMSRVIEFLKSFNSRTCQVVLGAGAMRSAGLKNITAKHLALASQSLSIIFELIPYVRETFRRHLSQKQAVMLVEFDKLKRAVNWSVPKPGGGVNEYMEILVKETVTLHKVLSRYLAPPIVEYVMTQVFAAINHRLSEEYAAIILPDQEAKARLLADAKYLHAKLTALKNVGAPTGMLETVVAEKPIARASLGSASTNLDSQPPATPKPPSRSNTLSASANQRLKGLLSGKGSSFNLDKDKALPLPARTPSPPPVPPTSDKPPLPSQNSQSKINNGIYGASVSQDRLTSGSNLSLSMGVSPIPEAGGMQGFKQVDPPSENPDSKAAATETSSPDNSARGQ</sequence>
<name>A0A409YAF1_9AGAR</name>
<evidence type="ECO:0000256" key="5">
    <source>
        <dbReference type="ARBA" id="ARBA00023034"/>
    </source>
</evidence>
<feature type="region of interest" description="Disordered" evidence="7">
    <location>
        <begin position="152"/>
        <end position="189"/>
    </location>
</feature>
<gene>
    <name evidence="9" type="ORF">CVT26_009266</name>
</gene>
<feature type="domain" description="Vacuolar protein sorting-associated protein 54 C-terminal" evidence="8">
    <location>
        <begin position="790"/>
        <end position="903"/>
    </location>
</feature>
<dbReference type="Pfam" id="PF07928">
    <property type="entry name" value="Vps54"/>
    <property type="match status" value="1"/>
</dbReference>
<comment type="caution">
    <text evidence="9">The sequence shown here is derived from an EMBL/GenBank/DDBJ whole genome shotgun (WGS) entry which is preliminary data.</text>
</comment>
<dbReference type="InterPro" id="IPR039745">
    <property type="entry name" value="Vps54"/>
</dbReference>
<comment type="subcellular location">
    <subcellularLocation>
        <location evidence="1">Golgi apparatus</location>
        <location evidence="1">trans-Golgi network</location>
    </subcellularLocation>
</comment>
<evidence type="ECO:0000256" key="7">
    <source>
        <dbReference type="SAM" id="MobiDB-lite"/>
    </source>
</evidence>
<feature type="compositionally biased region" description="Polar residues" evidence="7">
    <location>
        <begin position="1031"/>
        <end position="1042"/>
    </location>
</feature>
<dbReference type="GO" id="GO:0005829">
    <property type="term" value="C:cytosol"/>
    <property type="evidence" value="ECO:0007669"/>
    <property type="project" value="GOC"/>
</dbReference>
<evidence type="ECO:0000313" key="9">
    <source>
        <dbReference type="EMBL" id="PPQ99984.1"/>
    </source>
</evidence>
<reference evidence="9 10" key="1">
    <citation type="journal article" date="2018" name="Evol. Lett.">
        <title>Horizontal gene cluster transfer increased hallucinogenic mushroom diversity.</title>
        <authorList>
            <person name="Reynolds H.T."/>
            <person name="Vijayakumar V."/>
            <person name="Gluck-Thaler E."/>
            <person name="Korotkin H.B."/>
            <person name="Matheny P.B."/>
            <person name="Slot J.C."/>
        </authorList>
    </citation>
    <scope>NUCLEOTIDE SEQUENCE [LARGE SCALE GENOMIC DNA]</scope>
    <source>
        <strain evidence="9 10">SRW20</strain>
    </source>
</reference>
<organism evidence="9 10">
    <name type="scientific">Gymnopilus dilepis</name>
    <dbReference type="NCBI Taxonomy" id="231916"/>
    <lineage>
        <taxon>Eukaryota</taxon>
        <taxon>Fungi</taxon>
        <taxon>Dikarya</taxon>
        <taxon>Basidiomycota</taxon>
        <taxon>Agaricomycotina</taxon>
        <taxon>Agaricomycetes</taxon>
        <taxon>Agaricomycetidae</taxon>
        <taxon>Agaricales</taxon>
        <taxon>Agaricineae</taxon>
        <taxon>Hymenogastraceae</taxon>
        <taxon>Gymnopilus</taxon>
    </lineage>
</organism>
<evidence type="ECO:0000259" key="8">
    <source>
        <dbReference type="Pfam" id="PF07928"/>
    </source>
</evidence>
<dbReference type="STRING" id="231916.A0A409YAF1"/>
<feature type="compositionally biased region" description="Polar residues" evidence="7">
    <location>
        <begin position="177"/>
        <end position="186"/>
    </location>
</feature>
<keyword evidence="3" id="KW-0813">Transport</keyword>
<dbReference type="EMBL" id="NHYE01001036">
    <property type="protein sequence ID" value="PPQ99984.1"/>
    <property type="molecule type" value="Genomic_DNA"/>
</dbReference>
<keyword evidence="10" id="KW-1185">Reference proteome</keyword>
<evidence type="ECO:0000256" key="6">
    <source>
        <dbReference type="ARBA" id="ARBA00023054"/>
    </source>
</evidence>
<dbReference type="FunCoup" id="A0A409YAF1">
    <property type="interactions" value="239"/>
</dbReference>